<evidence type="ECO:0000259" key="10">
    <source>
        <dbReference type="Pfam" id="PF05572"/>
    </source>
</evidence>
<evidence type="ECO:0000256" key="5">
    <source>
        <dbReference type="ARBA" id="ARBA00022801"/>
    </source>
</evidence>
<comment type="caution">
    <text evidence="11">The sequence shown here is derived from an EMBL/GenBank/DDBJ whole genome shotgun (WGS) entry which is preliminary data.</text>
</comment>
<accession>A0A409YW26</accession>
<keyword evidence="8" id="KW-1015">Disulfide bond</keyword>
<proteinExistence type="inferred from homology"/>
<keyword evidence="6" id="KW-0862">Zinc</keyword>
<gene>
    <name evidence="11" type="ORF">CVT24_010172</name>
</gene>
<keyword evidence="12" id="KW-1185">Reference proteome</keyword>
<dbReference type="AlphaFoldDB" id="A0A409YW26"/>
<feature type="chain" id="PRO_5019122569" description="Peptidase M43 pregnancy-associated plasma-A domain-containing protein" evidence="9">
    <location>
        <begin position="22"/>
        <end position="279"/>
    </location>
</feature>
<keyword evidence="5" id="KW-0378">Hydrolase</keyword>
<dbReference type="SUPFAM" id="SSF55486">
    <property type="entry name" value="Metalloproteases ('zincins'), catalytic domain"/>
    <property type="match status" value="1"/>
</dbReference>
<dbReference type="PANTHER" id="PTHR47466">
    <property type="match status" value="1"/>
</dbReference>
<dbReference type="InParanoid" id="A0A409YW26"/>
<dbReference type="EMBL" id="NHTK01000490">
    <property type="protein sequence ID" value="PPR07235.1"/>
    <property type="molecule type" value="Genomic_DNA"/>
</dbReference>
<name>A0A409YW26_9AGAR</name>
<evidence type="ECO:0000313" key="11">
    <source>
        <dbReference type="EMBL" id="PPR07235.1"/>
    </source>
</evidence>
<dbReference type="PANTHER" id="PTHR47466:SF1">
    <property type="entry name" value="METALLOPROTEASE MEP1 (AFU_ORTHOLOGUE AFUA_1G07730)-RELATED"/>
    <property type="match status" value="1"/>
</dbReference>
<keyword evidence="3" id="KW-0479">Metal-binding</keyword>
<evidence type="ECO:0000256" key="6">
    <source>
        <dbReference type="ARBA" id="ARBA00022833"/>
    </source>
</evidence>
<evidence type="ECO:0000256" key="1">
    <source>
        <dbReference type="ARBA" id="ARBA00008721"/>
    </source>
</evidence>
<reference evidence="11 12" key="1">
    <citation type="journal article" date="2018" name="Evol. Lett.">
        <title>Horizontal gene cluster transfer increased hallucinogenic mushroom diversity.</title>
        <authorList>
            <person name="Reynolds H.T."/>
            <person name="Vijayakumar V."/>
            <person name="Gluck-Thaler E."/>
            <person name="Korotkin H.B."/>
            <person name="Matheny P.B."/>
            <person name="Slot J.C."/>
        </authorList>
    </citation>
    <scope>NUCLEOTIDE SEQUENCE [LARGE SCALE GENOMIC DNA]</scope>
    <source>
        <strain evidence="11 12">2629</strain>
    </source>
</reference>
<keyword evidence="7" id="KW-0482">Metalloprotease</keyword>
<dbReference type="InterPro" id="IPR024079">
    <property type="entry name" value="MetalloPept_cat_dom_sf"/>
</dbReference>
<evidence type="ECO:0000256" key="3">
    <source>
        <dbReference type="ARBA" id="ARBA00022723"/>
    </source>
</evidence>
<evidence type="ECO:0000256" key="7">
    <source>
        <dbReference type="ARBA" id="ARBA00023049"/>
    </source>
</evidence>
<dbReference type="GO" id="GO:0008237">
    <property type="term" value="F:metallopeptidase activity"/>
    <property type="evidence" value="ECO:0007669"/>
    <property type="project" value="UniProtKB-KW"/>
</dbReference>
<organism evidence="11 12">
    <name type="scientific">Panaeolus cyanescens</name>
    <dbReference type="NCBI Taxonomy" id="181874"/>
    <lineage>
        <taxon>Eukaryota</taxon>
        <taxon>Fungi</taxon>
        <taxon>Dikarya</taxon>
        <taxon>Basidiomycota</taxon>
        <taxon>Agaricomycotina</taxon>
        <taxon>Agaricomycetes</taxon>
        <taxon>Agaricomycetidae</taxon>
        <taxon>Agaricales</taxon>
        <taxon>Agaricineae</taxon>
        <taxon>Galeropsidaceae</taxon>
        <taxon>Panaeolus</taxon>
    </lineage>
</organism>
<feature type="signal peptide" evidence="9">
    <location>
        <begin position="1"/>
        <end position="21"/>
    </location>
</feature>
<evidence type="ECO:0000256" key="8">
    <source>
        <dbReference type="ARBA" id="ARBA00023157"/>
    </source>
</evidence>
<evidence type="ECO:0000313" key="12">
    <source>
        <dbReference type="Proteomes" id="UP000284842"/>
    </source>
</evidence>
<keyword evidence="2" id="KW-0645">Protease</keyword>
<dbReference type="GO" id="GO:0006508">
    <property type="term" value="P:proteolysis"/>
    <property type="evidence" value="ECO:0007669"/>
    <property type="project" value="UniProtKB-KW"/>
</dbReference>
<dbReference type="InterPro" id="IPR008754">
    <property type="entry name" value="Peptidase_M43"/>
</dbReference>
<dbReference type="OrthoDB" id="536211at2759"/>
<comment type="similarity">
    <text evidence="1">Belongs to the peptidase M43B family.</text>
</comment>
<protein>
    <recommendedName>
        <fullName evidence="10">Peptidase M43 pregnancy-associated plasma-A domain-containing protein</fullName>
    </recommendedName>
</protein>
<dbReference type="Pfam" id="PF05572">
    <property type="entry name" value="Peptidase_M43"/>
    <property type="match status" value="1"/>
</dbReference>
<sequence>MFSTLLVVIFFIAQLSVGALASFNASLRCGTITPSPSERLRIGSDFDRRRKALRQDHRMEPIEVPVIFYVVYDQPSREGGLIDDNPMMIEQLNVLDAAYAKSGISFNLHNVVYFHAPEYYRKAYPGNQQSADMMNSVRTGGAETLNIYLVGFVEPPPNSPPILGYATFPWDSKNAPDLDATATHQVGHWLGLFHTFQTDDNEPKCEYGNGDFVADTPPQNGASSGCPIDRDSCPDDEGLTVDPIHNFMDLSDDACMNEFTIGQSQRLLDQCAAYRKPVA</sequence>
<evidence type="ECO:0000256" key="4">
    <source>
        <dbReference type="ARBA" id="ARBA00022729"/>
    </source>
</evidence>
<evidence type="ECO:0000256" key="2">
    <source>
        <dbReference type="ARBA" id="ARBA00022670"/>
    </source>
</evidence>
<dbReference type="Proteomes" id="UP000284842">
    <property type="component" value="Unassembled WGS sequence"/>
</dbReference>
<dbReference type="GO" id="GO:0046872">
    <property type="term" value="F:metal ion binding"/>
    <property type="evidence" value="ECO:0007669"/>
    <property type="project" value="UniProtKB-KW"/>
</dbReference>
<dbReference type="Gene3D" id="3.40.390.10">
    <property type="entry name" value="Collagenase (Catalytic Domain)"/>
    <property type="match status" value="1"/>
</dbReference>
<feature type="domain" description="Peptidase M43 pregnancy-associated plasma-A" evidence="10">
    <location>
        <begin position="177"/>
        <end position="268"/>
    </location>
</feature>
<evidence type="ECO:0000256" key="9">
    <source>
        <dbReference type="SAM" id="SignalP"/>
    </source>
</evidence>
<keyword evidence="4 9" id="KW-0732">Signal</keyword>
<dbReference type="CDD" id="cd04275">
    <property type="entry name" value="ZnMc_pappalysin_like"/>
    <property type="match status" value="1"/>
</dbReference>